<evidence type="ECO:0000313" key="6">
    <source>
        <dbReference type="EMBL" id="ADE34434.1"/>
    </source>
</evidence>
<dbReference type="InterPro" id="IPR017907">
    <property type="entry name" value="Znf_RING_CS"/>
</dbReference>
<evidence type="ECO:0000313" key="7">
    <source>
        <dbReference type="Proteomes" id="UP000160942"/>
    </source>
</evidence>
<dbReference type="Pfam" id="PF13639">
    <property type="entry name" value="zf-RING_2"/>
    <property type="match status" value="1"/>
</dbReference>
<sequence>MTCALHRLNMTMEDETCAVCLGGIAQYAVLSSCDHVFCVPCILEWMPIQTKCPLCKSNVSCVAQSTCRVTDADAKKALLEDSDKIVWKQSVSDLIAQAFEMYNYSVPVAVLHAIIDNQ</sequence>
<protein>
    <submittedName>
        <fullName evidence="6">RING-finger domain-containing E3 protein</fullName>
    </submittedName>
</protein>
<evidence type="ECO:0000256" key="1">
    <source>
        <dbReference type="ARBA" id="ARBA00022723"/>
    </source>
</evidence>
<dbReference type="InterPro" id="IPR001841">
    <property type="entry name" value="Znf_RING"/>
</dbReference>
<organism evidence="6 7">
    <name type="scientific">Turbot reddish body iridovirus</name>
    <dbReference type="NCBI Taxonomy" id="273651"/>
    <lineage>
        <taxon>Viruses</taxon>
        <taxon>Varidnaviria</taxon>
        <taxon>Bamfordvirae</taxon>
        <taxon>Nucleocytoviricota</taxon>
        <taxon>Megaviricetes</taxon>
        <taxon>Pimascovirales</taxon>
        <taxon>Pimascovirales incertae sedis</taxon>
        <taxon>Iridoviridae</taxon>
        <taxon>Alphairidovirinae</taxon>
        <taxon>Megalocytivirus</taxon>
        <taxon>Megalocytivirus pagrus1</taxon>
        <taxon>Infectious spleen and kidney necrosis virus</taxon>
    </lineage>
</organism>
<proteinExistence type="predicted"/>
<dbReference type="PROSITE" id="PS50089">
    <property type="entry name" value="ZF_RING_2"/>
    <property type="match status" value="1"/>
</dbReference>
<dbReference type="GO" id="GO:0008270">
    <property type="term" value="F:zinc ion binding"/>
    <property type="evidence" value="ECO:0007669"/>
    <property type="project" value="UniProtKB-KW"/>
</dbReference>
<dbReference type="Proteomes" id="UP000160942">
    <property type="component" value="Segment"/>
</dbReference>
<dbReference type="SUPFAM" id="SSF57850">
    <property type="entry name" value="RING/U-box"/>
    <property type="match status" value="1"/>
</dbReference>
<evidence type="ECO:0000256" key="2">
    <source>
        <dbReference type="ARBA" id="ARBA00022771"/>
    </source>
</evidence>
<dbReference type="Gene3D" id="3.30.40.10">
    <property type="entry name" value="Zinc/RING finger domain, C3HC4 (zinc finger)"/>
    <property type="match status" value="1"/>
</dbReference>
<dbReference type="SMART" id="SM00184">
    <property type="entry name" value="RING"/>
    <property type="match status" value="1"/>
</dbReference>
<dbReference type="EMBL" id="GQ273492">
    <property type="protein sequence ID" value="ADE34434.1"/>
    <property type="molecule type" value="Genomic_DNA"/>
</dbReference>
<keyword evidence="1" id="KW-0479">Metal-binding</keyword>
<reference evidence="6 7" key="1">
    <citation type="journal article" date="2010" name="Virol. J.">
        <title>Complete genome sequence of a Megalocytivirus (family Iridoviridae) associated with turbot mortality in China.</title>
        <authorList>
            <person name="Shi C.Y."/>
            <person name="Jia K.T."/>
            <person name="Yang B."/>
            <person name="Huang J."/>
        </authorList>
    </citation>
    <scope>NUCLEOTIDE SEQUENCE [LARGE SCALE GENOMIC DNA]</scope>
</reference>
<dbReference type="PROSITE" id="PS51257">
    <property type="entry name" value="PROKAR_LIPOPROTEIN"/>
    <property type="match status" value="1"/>
</dbReference>
<keyword evidence="2 4" id="KW-0863">Zinc-finger</keyword>
<evidence type="ECO:0000256" key="4">
    <source>
        <dbReference type="PROSITE-ProRule" id="PRU00175"/>
    </source>
</evidence>
<evidence type="ECO:0000259" key="5">
    <source>
        <dbReference type="PROSITE" id="PS50089"/>
    </source>
</evidence>
<evidence type="ECO:0000256" key="3">
    <source>
        <dbReference type="ARBA" id="ARBA00022833"/>
    </source>
</evidence>
<dbReference type="InterPro" id="IPR013083">
    <property type="entry name" value="Znf_RING/FYVE/PHD"/>
</dbReference>
<dbReference type="PROSITE" id="PS00518">
    <property type="entry name" value="ZF_RING_1"/>
    <property type="match status" value="1"/>
</dbReference>
<feature type="domain" description="RING-type" evidence="5">
    <location>
        <begin position="17"/>
        <end position="56"/>
    </location>
</feature>
<accession>E2CU35</accession>
<keyword evidence="3" id="KW-0862">Zinc</keyword>
<name>E2CU35_ISKNV</name>